<dbReference type="InterPro" id="IPR000792">
    <property type="entry name" value="Tscrpt_reg_LuxR_C"/>
</dbReference>
<dbReference type="CDD" id="cd06170">
    <property type="entry name" value="LuxR_C_like"/>
    <property type="match status" value="1"/>
</dbReference>
<dbReference type="Gene3D" id="3.40.50.2300">
    <property type="match status" value="1"/>
</dbReference>
<keyword evidence="2" id="KW-0238">DNA-binding</keyword>
<comment type="caution">
    <text evidence="6">The sequence shown here is derived from an EMBL/GenBank/DDBJ whole genome shotgun (WGS) entry which is preliminary data.</text>
</comment>
<evidence type="ECO:0000259" key="4">
    <source>
        <dbReference type="PROSITE" id="PS50043"/>
    </source>
</evidence>
<dbReference type="PANTHER" id="PTHR43214">
    <property type="entry name" value="TWO-COMPONENT RESPONSE REGULATOR"/>
    <property type="match status" value="1"/>
</dbReference>
<dbReference type="PRINTS" id="PR00038">
    <property type="entry name" value="HTHLUXR"/>
</dbReference>
<evidence type="ECO:0000256" key="1">
    <source>
        <dbReference type="ARBA" id="ARBA00022553"/>
    </source>
</evidence>
<dbReference type="PROSITE" id="PS50110">
    <property type="entry name" value="RESPONSE_REGULATORY"/>
    <property type="match status" value="1"/>
</dbReference>
<dbReference type="PROSITE" id="PS50043">
    <property type="entry name" value="HTH_LUXR_2"/>
    <property type="match status" value="1"/>
</dbReference>
<dbReference type="Proteomes" id="UP000003688">
    <property type="component" value="Unassembled WGS sequence"/>
</dbReference>
<dbReference type="InterPro" id="IPR016032">
    <property type="entry name" value="Sig_transdc_resp-reg_C-effctor"/>
</dbReference>
<dbReference type="STRING" id="320771.Cflav_PD4736"/>
<feature type="domain" description="Response regulatory" evidence="5">
    <location>
        <begin position="4"/>
        <end position="120"/>
    </location>
</feature>
<dbReference type="AlphaFoldDB" id="B9XEI2"/>
<name>B9XEI2_PEDPL</name>
<dbReference type="GO" id="GO:0006355">
    <property type="term" value="P:regulation of DNA-templated transcription"/>
    <property type="evidence" value="ECO:0007669"/>
    <property type="project" value="InterPro"/>
</dbReference>
<dbReference type="SMART" id="SM00421">
    <property type="entry name" value="HTH_LUXR"/>
    <property type="match status" value="1"/>
</dbReference>
<dbReference type="InterPro" id="IPR011006">
    <property type="entry name" value="CheY-like_superfamily"/>
</dbReference>
<dbReference type="SMART" id="SM00448">
    <property type="entry name" value="REC"/>
    <property type="match status" value="1"/>
</dbReference>
<dbReference type="SUPFAM" id="SSF52172">
    <property type="entry name" value="CheY-like"/>
    <property type="match status" value="1"/>
</dbReference>
<proteinExistence type="predicted"/>
<keyword evidence="1 3" id="KW-0597">Phosphoprotein</keyword>
<sequence length="209" mass="23460">MPITVSIVEDSEQVRNTLEKLLNRADGFKCLSQYANAEAALEDLPKDKPEVVLMDINLPGINGVECVRRLKQAAPDLQVMMLTAYEDTENIFAALAAGASGYLLKRTPRTELLEAIREVKRGGSPMSTHIARKVVQSFRAPTAATPPPEHNLSTREQEVLDCLSQGFLYKEIAEKLGISYETVHTYIRRIYEKLQVRTRTEAVAKFLKR</sequence>
<evidence type="ECO:0000256" key="2">
    <source>
        <dbReference type="ARBA" id="ARBA00023125"/>
    </source>
</evidence>
<dbReference type="RefSeq" id="WP_007414230.1">
    <property type="nucleotide sequence ID" value="NZ_ABOX02000008.1"/>
</dbReference>
<evidence type="ECO:0000259" key="5">
    <source>
        <dbReference type="PROSITE" id="PS50110"/>
    </source>
</evidence>
<dbReference type="Pfam" id="PF00196">
    <property type="entry name" value="GerE"/>
    <property type="match status" value="1"/>
</dbReference>
<dbReference type="GO" id="GO:0000160">
    <property type="term" value="P:phosphorelay signal transduction system"/>
    <property type="evidence" value="ECO:0007669"/>
    <property type="project" value="InterPro"/>
</dbReference>
<feature type="modified residue" description="4-aspartylphosphate" evidence="3">
    <location>
        <position position="55"/>
    </location>
</feature>
<gene>
    <name evidence="6" type="ORF">Cflav_PD4736</name>
</gene>
<accession>B9XEI2</accession>
<evidence type="ECO:0000256" key="3">
    <source>
        <dbReference type="PROSITE-ProRule" id="PRU00169"/>
    </source>
</evidence>
<reference evidence="6 7" key="1">
    <citation type="journal article" date="2011" name="J. Bacteriol.">
        <title>Genome sequence of 'Pedosphaera parvula' Ellin514, an aerobic Verrucomicrobial isolate from pasture soil.</title>
        <authorList>
            <person name="Kant R."/>
            <person name="van Passel M.W."/>
            <person name="Sangwan P."/>
            <person name="Palva A."/>
            <person name="Lucas S."/>
            <person name="Copeland A."/>
            <person name="Lapidus A."/>
            <person name="Glavina Del Rio T."/>
            <person name="Dalin E."/>
            <person name="Tice H."/>
            <person name="Bruce D."/>
            <person name="Goodwin L."/>
            <person name="Pitluck S."/>
            <person name="Chertkov O."/>
            <person name="Larimer F.W."/>
            <person name="Land M.L."/>
            <person name="Hauser L."/>
            <person name="Brettin T.S."/>
            <person name="Detter J.C."/>
            <person name="Han S."/>
            <person name="de Vos W.M."/>
            <person name="Janssen P.H."/>
            <person name="Smidt H."/>
        </authorList>
    </citation>
    <scope>NUCLEOTIDE SEQUENCE [LARGE SCALE GENOMIC DNA]</scope>
    <source>
        <strain evidence="6 7">Ellin514</strain>
    </source>
</reference>
<dbReference type="PROSITE" id="PS00622">
    <property type="entry name" value="HTH_LUXR_1"/>
    <property type="match status" value="1"/>
</dbReference>
<dbReference type="InterPro" id="IPR058245">
    <property type="entry name" value="NreC/VraR/RcsB-like_REC"/>
</dbReference>
<dbReference type="OrthoDB" id="190609at2"/>
<dbReference type="Pfam" id="PF00072">
    <property type="entry name" value="Response_reg"/>
    <property type="match status" value="1"/>
</dbReference>
<dbReference type="CDD" id="cd17535">
    <property type="entry name" value="REC_NarL-like"/>
    <property type="match status" value="1"/>
</dbReference>
<feature type="domain" description="HTH luxR-type" evidence="4">
    <location>
        <begin position="145"/>
        <end position="209"/>
    </location>
</feature>
<organism evidence="6 7">
    <name type="scientific">Pedosphaera parvula (strain Ellin514)</name>
    <dbReference type="NCBI Taxonomy" id="320771"/>
    <lineage>
        <taxon>Bacteria</taxon>
        <taxon>Pseudomonadati</taxon>
        <taxon>Verrucomicrobiota</taxon>
        <taxon>Pedosphaerae</taxon>
        <taxon>Pedosphaerales</taxon>
        <taxon>Pedosphaeraceae</taxon>
        <taxon>Pedosphaera</taxon>
    </lineage>
</organism>
<dbReference type="SUPFAM" id="SSF46894">
    <property type="entry name" value="C-terminal effector domain of the bipartite response regulators"/>
    <property type="match status" value="1"/>
</dbReference>
<dbReference type="InterPro" id="IPR001789">
    <property type="entry name" value="Sig_transdc_resp-reg_receiver"/>
</dbReference>
<keyword evidence="7" id="KW-1185">Reference proteome</keyword>
<dbReference type="GO" id="GO:0003677">
    <property type="term" value="F:DNA binding"/>
    <property type="evidence" value="ECO:0007669"/>
    <property type="project" value="UniProtKB-KW"/>
</dbReference>
<dbReference type="EMBL" id="ABOX02000008">
    <property type="protein sequence ID" value="EEF61696.1"/>
    <property type="molecule type" value="Genomic_DNA"/>
</dbReference>
<evidence type="ECO:0000313" key="6">
    <source>
        <dbReference type="EMBL" id="EEF61696.1"/>
    </source>
</evidence>
<protein>
    <submittedName>
        <fullName evidence="6">Two component transcriptional regulator, LuxR family</fullName>
    </submittedName>
</protein>
<dbReference type="InterPro" id="IPR039420">
    <property type="entry name" value="WalR-like"/>
</dbReference>
<evidence type="ECO:0000313" key="7">
    <source>
        <dbReference type="Proteomes" id="UP000003688"/>
    </source>
</evidence>